<dbReference type="InterPro" id="IPR001293">
    <property type="entry name" value="Znf_TRAF"/>
</dbReference>
<evidence type="ECO:0000313" key="7">
    <source>
        <dbReference type="Proteomes" id="UP000515123"/>
    </source>
</evidence>
<evidence type="ECO:0000256" key="2">
    <source>
        <dbReference type="ARBA" id="ARBA00022771"/>
    </source>
</evidence>
<keyword evidence="3 4" id="KW-0862">Zinc</keyword>
<gene>
    <name evidence="8" type="primary">LOC109725866</name>
</gene>
<dbReference type="AlphaFoldDB" id="A0A6P5GSP7"/>
<feature type="domain" description="TRAF-type" evidence="6">
    <location>
        <begin position="213"/>
        <end position="269"/>
    </location>
</feature>
<feature type="coiled-coil region" evidence="5">
    <location>
        <begin position="287"/>
        <end position="346"/>
    </location>
</feature>
<keyword evidence="2 4" id="KW-0863">Zinc-finger</keyword>
<organism evidence="7 8">
    <name type="scientific">Ananas comosus</name>
    <name type="common">Pineapple</name>
    <name type="synonym">Ananas ananas</name>
    <dbReference type="NCBI Taxonomy" id="4615"/>
    <lineage>
        <taxon>Eukaryota</taxon>
        <taxon>Viridiplantae</taxon>
        <taxon>Streptophyta</taxon>
        <taxon>Embryophyta</taxon>
        <taxon>Tracheophyta</taxon>
        <taxon>Spermatophyta</taxon>
        <taxon>Magnoliopsida</taxon>
        <taxon>Liliopsida</taxon>
        <taxon>Poales</taxon>
        <taxon>Bromeliaceae</taxon>
        <taxon>Bromelioideae</taxon>
        <taxon>Ananas</taxon>
    </lineage>
</organism>
<dbReference type="Gene3D" id="3.30.40.10">
    <property type="entry name" value="Zinc/RING finger domain, C3HC4 (zinc finger)"/>
    <property type="match status" value="2"/>
</dbReference>
<keyword evidence="1 4" id="KW-0479">Metal-binding</keyword>
<sequence>MELPVIDSGPAKETGSLFHCNFCDTEVVRKTAQLLLPGLASACVDNTTGDLFRNPSFVAVALRKEMVEYLTRKSETFIAESIVGGDNTNLNQVKEIPEHPTDIIQDFIDDFVNSKRNLFSRVSSWLSSESREDKIDDFVQEMETESFWPQGRREAVSELLLKNVDFKSAFHCTETFDTSEQLAEHRSQCSFRPVNCSNEGCKATFSASHTEKHDSVCPLKVLLCEQNCEQKLTRRDMDRHCITVCPMKLVNCPFYQVGCESAFPRCTLQKHCSEFIHAHLLCVLEAVHKQEASMEELKQRVQLLEKSHSLNEFSEALDVRSLTLAIKEQEARTKKLERELSKIQRN</sequence>
<dbReference type="Gramene" id="Aco013554.1.mrna1">
    <property type="protein sequence ID" value="Aco013554.1.mrna1"/>
    <property type="gene ID" value="Aco013554.1.path1"/>
</dbReference>
<dbReference type="PANTHER" id="PTHR10131">
    <property type="entry name" value="TNF RECEPTOR ASSOCIATED FACTOR"/>
    <property type="match status" value="1"/>
</dbReference>
<accession>A0A6P5GSP7</accession>
<dbReference type="SUPFAM" id="SSF49599">
    <property type="entry name" value="TRAF domain-like"/>
    <property type="match status" value="1"/>
</dbReference>
<keyword evidence="5" id="KW-0175">Coiled coil</keyword>
<evidence type="ECO:0000313" key="8">
    <source>
        <dbReference type="RefSeq" id="XP_020110852.1"/>
    </source>
</evidence>
<dbReference type="GeneID" id="109725866"/>
<reference evidence="8" key="2">
    <citation type="submission" date="2025-08" db="UniProtKB">
        <authorList>
            <consortium name="RefSeq"/>
        </authorList>
    </citation>
    <scope>IDENTIFICATION</scope>
    <source>
        <tissue evidence="8">Leaf</tissue>
    </source>
</reference>
<dbReference type="GO" id="GO:0008270">
    <property type="term" value="F:zinc ion binding"/>
    <property type="evidence" value="ECO:0007669"/>
    <property type="project" value="UniProtKB-KW"/>
</dbReference>
<dbReference type="OrthoDB" id="1737200at2759"/>
<evidence type="ECO:0000259" key="6">
    <source>
        <dbReference type="PROSITE" id="PS50145"/>
    </source>
</evidence>
<feature type="zinc finger region" description="TRAF-type" evidence="4">
    <location>
        <begin position="213"/>
        <end position="269"/>
    </location>
</feature>
<evidence type="ECO:0000256" key="1">
    <source>
        <dbReference type="ARBA" id="ARBA00022723"/>
    </source>
</evidence>
<name>A0A6P5GSP7_ANACO</name>
<keyword evidence="7" id="KW-1185">Reference proteome</keyword>
<evidence type="ECO:0000256" key="3">
    <source>
        <dbReference type="ARBA" id="ARBA00022833"/>
    </source>
</evidence>
<dbReference type="Proteomes" id="UP000515123">
    <property type="component" value="Linkage group 20"/>
</dbReference>
<dbReference type="RefSeq" id="XP_020110852.1">
    <property type="nucleotide sequence ID" value="XM_020255263.1"/>
</dbReference>
<dbReference type="PROSITE" id="PS50145">
    <property type="entry name" value="ZF_TRAF"/>
    <property type="match status" value="1"/>
</dbReference>
<evidence type="ECO:0000256" key="4">
    <source>
        <dbReference type="PROSITE-ProRule" id="PRU00207"/>
    </source>
</evidence>
<dbReference type="Pfam" id="PF02176">
    <property type="entry name" value="zf-TRAF"/>
    <property type="match status" value="1"/>
</dbReference>
<proteinExistence type="predicted"/>
<reference evidence="7" key="1">
    <citation type="journal article" date="2015" name="Nat. Genet.">
        <title>The pineapple genome and the evolution of CAM photosynthesis.</title>
        <authorList>
            <person name="Ming R."/>
            <person name="VanBuren R."/>
            <person name="Wai C.M."/>
            <person name="Tang H."/>
            <person name="Schatz M.C."/>
            <person name="Bowers J.E."/>
            <person name="Lyons E."/>
            <person name="Wang M.L."/>
            <person name="Chen J."/>
            <person name="Biggers E."/>
            <person name="Zhang J."/>
            <person name="Huang L."/>
            <person name="Zhang L."/>
            <person name="Miao W."/>
            <person name="Zhang J."/>
            <person name="Ye Z."/>
            <person name="Miao C."/>
            <person name="Lin Z."/>
            <person name="Wang H."/>
            <person name="Zhou H."/>
            <person name="Yim W.C."/>
            <person name="Priest H.D."/>
            <person name="Zheng C."/>
            <person name="Woodhouse M."/>
            <person name="Edger P.P."/>
            <person name="Guyot R."/>
            <person name="Guo H.B."/>
            <person name="Guo H."/>
            <person name="Zheng G."/>
            <person name="Singh R."/>
            <person name="Sharma A."/>
            <person name="Min X."/>
            <person name="Zheng Y."/>
            <person name="Lee H."/>
            <person name="Gurtowski J."/>
            <person name="Sedlazeck F.J."/>
            <person name="Harkess A."/>
            <person name="McKain M.R."/>
            <person name="Liao Z."/>
            <person name="Fang J."/>
            <person name="Liu J."/>
            <person name="Zhang X."/>
            <person name="Zhang Q."/>
            <person name="Hu W."/>
            <person name="Qin Y."/>
            <person name="Wang K."/>
            <person name="Chen L.Y."/>
            <person name="Shirley N."/>
            <person name="Lin Y.R."/>
            <person name="Liu L.Y."/>
            <person name="Hernandez A.G."/>
            <person name="Wright C.L."/>
            <person name="Bulone V."/>
            <person name="Tuskan G.A."/>
            <person name="Heath K."/>
            <person name="Zee F."/>
            <person name="Moore P.H."/>
            <person name="Sunkar R."/>
            <person name="Leebens-Mack J.H."/>
            <person name="Mockler T."/>
            <person name="Bennetzen J.L."/>
            <person name="Freeling M."/>
            <person name="Sankoff D."/>
            <person name="Paterson A.H."/>
            <person name="Zhu X."/>
            <person name="Yang X."/>
            <person name="Smith J.A."/>
            <person name="Cushman J.C."/>
            <person name="Paull R.E."/>
            <person name="Yu Q."/>
        </authorList>
    </citation>
    <scope>NUCLEOTIDE SEQUENCE [LARGE SCALE GENOMIC DNA]</scope>
    <source>
        <strain evidence="7">cv. F153</strain>
    </source>
</reference>
<evidence type="ECO:0000256" key="5">
    <source>
        <dbReference type="SAM" id="Coils"/>
    </source>
</evidence>
<protein>
    <submittedName>
        <fullName evidence="8">Uncharacterized protein LOC109725866</fullName>
    </submittedName>
</protein>
<dbReference type="PANTHER" id="PTHR10131:SF161">
    <property type="entry name" value="F26K24.24 PROTEIN"/>
    <property type="match status" value="1"/>
</dbReference>
<dbReference type="InterPro" id="IPR013083">
    <property type="entry name" value="Znf_RING/FYVE/PHD"/>
</dbReference>